<comment type="catalytic activity">
    <reaction evidence="11 12">
        <text>L-aspartate 4-semialdehyde + pyruvate = (2S,4S)-4-hydroxy-2,3,4,5-tetrahydrodipicolinate + H2O + H(+)</text>
        <dbReference type="Rhea" id="RHEA:34171"/>
        <dbReference type="ChEBI" id="CHEBI:15361"/>
        <dbReference type="ChEBI" id="CHEBI:15377"/>
        <dbReference type="ChEBI" id="CHEBI:15378"/>
        <dbReference type="ChEBI" id="CHEBI:67139"/>
        <dbReference type="ChEBI" id="CHEBI:537519"/>
        <dbReference type="EC" id="4.3.3.7"/>
    </reaction>
</comment>
<evidence type="ECO:0000256" key="13">
    <source>
        <dbReference type="PIRNR" id="PIRNR001365"/>
    </source>
</evidence>
<dbReference type="PROSITE" id="PS00666">
    <property type="entry name" value="DHDPS_2"/>
    <property type="match status" value="1"/>
</dbReference>
<dbReference type="GO" id="GO:0019877">
    <property type="term" value="P:diaminopimelate biosynthetic process"/>
    <property type="evidence" value="ECO:0007669"/>
    <property type="project" value="UniProtKB-UniRule"/>
</dbReference>
<dbReference type="AlphaFoldDB" id="A0A839QP94"/>
<evidence type="ECO:0000256" key="7">
    <source>
        <dbReference type="ARBA" id="ARBA00022915"/>
    </source>
</evidence>
<sequence>MTTAENSSLDLGTLGVAMVTPFTEDASAVDHDALRVLTEHLLDIGHDLLVVNGTTGESPTTSDEEKLAILRTVKETVGDRAQVMAGIGSNSTAHTAALARATAATGCADSLLVVTPYYNKPSQGGVKAHFRAVAEASDLPILLYDIPGRAGIPITPETAIELSAIPTIRGIKDARGDLHDGSDLMRITKLEIYSGEDALNLPWLSVGASGIISVCSHVTGRLDRMQIDAAHRGDLITAQRIHSSRIPFVNALMNQVPGAVAVKHAMEHFGILPHATVRLPLTPADPQQIARITASSSALAGIVKQFERGDKK</sequence>
<evidence type="ECO:0000256" key="8">
    <source>
        <dbReference type="ARBA" id="ARBA00023154"/>
    </source>
</evidence>
<organism evidence="16 17">
    <name type="scientific">Helcobacillus massiliensis</name>
    <dbReference type="NCBI Taxonomy" id="521392"/>
    <lineage>
        <taxon>Bacteria</taxon>
        <taxon>Bacillati</taxon>
        <taxon>Actinomycetota</taxon>
        <taxon>Actinomycetes</taxon>
        <taxon>Micrococcales</taxon>
        <taxon>Dermabacteraceae</taxon>
        <taxon>Helcobacillus</taxon>
    </lineage>
</organism>
<feature type="site" description="Part of a proton relay during catalysis" evidence="12">
    <location>
        <position position="54"/>
    </location>
</feature>
<gene>
    <name evidence="12" type="primary">dapA</name>
    <name evidence="16" type="ORF">FHX50_000050</name>
</gene>
<evidence type="ECO:0000256" key="12">
    <source>
        <dbReference type="HAMAP-Rule" id="MF_00418"/>
    </source>
</evidence>
<evidence type="ECO:0000256" key="5">
    <source>
        <dbReference type="ARBA" id="ARBA00022490"/>
    </source>
</evidence>
<dbReference type="Pfam" id="PF00701">
    <property type="entry name" value="DHDPS"/>
    <property type="match status" value="1"/>
</dbReference>
<comment type="caution">
    <text evidence="12">Was originally thought to be a dihydrodipicolinate synthase (DHDPS), catalyzing the condensation of (S)-aspartate-beta-semialdehyde [(S)-ASA] and pyruvate to dihydrodipicolinate (DHDP). However, it was shown in E.coli that the product of the enzymatic reaction is not dihydrodipicolinate but in fact (4S)-4-hydroxy-2,3,4,5-tetrahydro-(2S)-dipicolinic acid (HTPA), and that the consecutive dehydration reaction leading to DHDP is not spontaneous but catalyzed by DapB.</text>
</comment>
<comment type="pathway">
    <text evidence="2 12">Amino-acid biosynthesis; L-lysine biosynthesis via DAP pathway; (S)-tetrahydrodipicolinate from L-aspartate: step 3/4.</text>
</comment>
<evidence type="ECO:0000256" key="10">
    <source>
        <dbReference type="ARBA" id="ARBA00023270"/>
    </source>
</evidence>
<comment type="subcellular location">
    <subcellularLocation>
        <location evidence="12">Cytoplasm</location>
    </subcellularLocation>
</comment>
<evidence type="ECO:0000313" key="17">
    <source>
        <dbReference type="Proteomes" id="UP000568050"/>
    </source>
</evidence>
<dbReference type="InterPro" id="IPR020625">
    <property type="entry name" value="Schiff_base-form_aldolases_AS"/>
</dbReference>
<protein>
    <recommendedName>
        <fullName evidence="4 12">4-hydroxy-tetrahydrodipicolinate synthase</fullName>
        <shortName evidence="12">HTPA synthase</shortName>
        <ecNumber evidence="4 12">4.3.3.7</ecNumber>
    </recommendedName>
</protein>
<evidence type="ECO:0000256" key="4">
    <source>
        <dbReference type="ARBA" id="ARBA00012086"/>
    </source>
</evidence>
<proteinExistence type="inferred from homology"/>
<evidence type="ECO:0000256" key="6">
    <source>
        <dbReference type="ARBA" id="ARBA00022605"/>
    </source>
</evidence>
<dbReference type="Proteomes" id="UP000568050">
    <property type="component" value="Unassembled WGS sequence"/>
</dbReference>
<comment type="similarity">
    <text evidence="3 12 13">Belongs to the DapA family.</text>
</comment>
<keyword evidence="17" id="KW-1185">Reference proteome</keyword>
<evidence type="ECO:0000256" key="2">
    <source>
        <dbReference type="ARBA" id="ARBA00005120"/>
    </source>
</evidence>
<feature type="active site" description="Schiff-base intermediate with substrate" evidence="12 14">
    <location>
        <position position="172"/>
    </location>
</feature>
<dbReference type="PANTHER" id="PTHR12128:SF66">
    <property type="entry name" value="4-HYDROXY-2-OXOGLUTARATE ALDOLASE, MITOCHONDRIAL"/>
    <property type="match status" value="1"/>
</dbReference>
<dbReference type="HAMAP" id="MF_00418">
    <property type="entry name" value="DapA"/>
    <property type="match status" value="1"/>
</dbReference>
<feature type="site" description="Part of a proton relay during catalysis" evidence="12">
    <location>
        <position position="118"/>
    </location>
</feature>
<dbReference type="SMART" id="SM01130">
    <property type="entry name" value="DHDPS"/>
    <property type="match status" value="1"/>
</dbReference>
<dbReference type="CDD" id="cd00950">
    <property type="entry name" value="DHDPS"/>
    <property type="match status" value="1"/>
</dbReference>
<dbReference type="InterPro" id="IPR002220">
    <property type="entry name" value="DapA-like"/>
</dbReference>
<keyword evidence="7 12" id="KW-0220">Diaminopimelate biosynthesis</keyword>
<evidence type="ECO:0000313" key="16">
    <source>
        <dbReference type="EMBL" id="MBB3021802.1"/>
    </source>
</evidence>
<dbReference type="PANTHER" id="PTHR12128">
    <property type="entry name" value="DIHYDRODIPICOLINATE SYNTHASE"/>
    <property type="match status" value="1"/>
</dbReference>
<dbReference type="EMBL" id="JACHWP010000001">
    <property type="protein sequence ID" value="MBB3021802.1"/>
    <property type="molecule type" value="Genomic_DNA"/>
</dbReference>
<dbReference type="Gene3D" id="3.20.20.70">
    <property type="entry name" value="Aldolase class I"/>
    <property type="match status" value="1"/>
</dbReference>
<keyword evidence="6 12" id="KW-0028">Amino-acid biosynthesis</keyword>
<dbReference type="SUPFAM" id="SSF51569">
    <property type="entry name" value="Aldolase"/>
    <property type="match status" value="1"/>
</dbReference>
<dbReference type="RefSeq" id="WP_183373483.1">
    <property type="nucleotide sequence ID" value="NZ_CBCSFZ010000029.1"/>
</dbReference>
<dbReference type="InterPro" id="IPR013785">
    <property type="entry name" value="Aldolase_TIM"/>
</dbReference>
<dbReference type="GO" id="GO:0005829">
    <property type="term" value="C:cytosol"/>
    <property type="evidence" value="ECO:0007669"/>
    <property type="project" value="TreeGrafter"/>
</dbReference>
<evidence type="ECO:0000256" key="14">
    <source>
        <dbReference type="PIRSR" id="PIRSR001365-1"/>
    </source>
</evidence>
<evidence type="ECO:0000256" key="9">
    <source>
        <dbReference type="ARBA" id="ARBA00023239"/>
    </source>
</evidence>
<evidence type="ECO:0000256" key="3">
    <source>
        <dbReference type="ARBA" id="ARBA00007592"/>
    </source>
</evidence>
<dbReference type="PRINTS" id="PR00146">
    <property type="entry name" value="DHPICSNTHASE"/>
</dbReference>
<dbReference type="UniPathway" id="UPA00034">
    <property type="reaction ID" value="UER00017"/>
</dbReference>
<reference evidence="16 17" key="1">
    <citation type="submission" date="2020-08" db="EMBL/GenBank/DDBJ databases">
        <title>Sequencing the genomes of 1000 actinobacteria strains.</title>
        <authorList>
            <person name="Klenk H.-P."/>
        </authorList>
    </citation>
    <scope>NUCLEOTIDE SEQUENCE [LARGE SCALE GENOMIC DNA]</scope>
    <source>
        <strain evidence="16 17">DSM 23040</strain>
    </source>
</reference>
<comment type="caution">
    <text evidence="16">The sequence shown here is derived from an EMBL/GenBank/DDBJ whole genome shotgun (WGS) entry which is preliminary data.</text>
</comment>
<comment type="function">
    <text evidence="1 12">Catalyzes the condensation of (S)-aspartate-beta-semialdehyde [(S)-ASA] and pyruvate to 4-hydroxy-tetrahydrodipicolinate (HTPA).</text>
</comment>
<dbReference type="NCBIfam" id="TIGR00674">
    <property type="entry name" value="dapA"/>
    <property type="match status" value="1"/>
</dbReference>
<comment type="subunit">
    <text evidence="12">Homotetramer; dimer of dimers.</text>
</comment>
<dbReference type="EC" id="4.3.3.7" evidence="4 12"/>
<dbReference type="PIRSF" id="PIRSF001365">
    <property type="entry name" value="DHDPS"/>
    <property type="match status" value="1"/>
</dbReference>
<evidence type="ECO:0000256" key="15">
    <source>
        <dbReference type="PIRSR" id="PIRSR001365-2"/>
    </source>
</evidence>
<dbReference type="GO" id="GO:0008840">
    <property type="term" value="F:4-hydroxy-tetrahydrodipicolinate synthase activity"/>
    <property type="evidence" value="ECO:0007669"/>
    <property type="project" value="UniProtKB-UniRule"/>
</dbReference>
<name>A0A839QP94_9MICO</name>
<feature type="binding site" evidence="12 15">
    <location>
        <position position="55"/>
    </location>
    <ligand>
        <name>pyruvate</name>
        <dbReference type="ChEBI" id="CHEBI:15361"/>
    </ligand>
</feature>
<keyword evidence="9 12" id="KW-0456">Lyase</keyword>
<dbReference type="InterPro" id="IPR005263">
    <property type="entry name" value="DapA"/>
</dbReference>
<feature type="active site" description="Proton donor/acceptor" evidence="12 14">
    <location>
        <position position="144"/>
    </location>
</feature>
<evidence type="ECO:0000256" key="1">
    <source>
        <dbReference type="ARBA" id="ARBA00003294"/>
    </source>
</evidence>
<evidence type="ECO:0000256" key="11">
    <source>
        <dbReference type="ARBA" id="ARBA00047836"/>
    </source>
</evidence>
<accession>A0A839QP94</accession>
<dbReference type="GO" id="GO:0009089">
    <property type="term" value="P:lysine biosynthetic process via diaminopimelate"/>
    <property type="evidence" value="ECO:0007669"/>
    <property type="project" value="UniProtKB-UniRule"/>
</dbReference>
<keyword evidence="10 12" id="KW-0704">Schiff base</keyword>
<keyword evidence="5 12" id="KW-0963">Cytoplasm</keyword>
<feature type="binding site" evidence="12 15">
    <location>
        <position position="212"/>
    </location>
    <ligand>
        <name>pyruvate</name>
        <dbReference type="ChEBI" id="CHEBI:15361"/>
    </ligand>
</feature>
<keyword evidence="8 12" id="KW-0457">Lysine biosynthesis</keyword>